<proteinExistence type="predicted"/>
<comment type="caution">
    <text evidence="2">The sequence shown here is derived from an EMBL/GenBank/DDBJ whole genome shotgun (WGS) entry which is preliminary data.</text>
</comment>
<dbReference type="AlphaFoldDB" id="A0A8T0TLK9"/>
<dbReference type="Proteomes" id="UP000823388">
    <property type="component" value="Chromosome 4K"/>
</dbReference>
<evidence type="ECO:0000313" key="2">
    <source>
        <dbReference type="EMBL" id="KAG2609774.1"/>
    </source>
</evidence>
<gene>
    <name evidence="2" type="ORF">PVAP13_4KG155366</name>
</gene>
<feature type="region of interest" description="Disordered" evidence="1">
    <location>
        <begin position="130"/>
        <end position="151"/>
    </location>
</feature>
<organism evidence="2 3">
    <name type="scientific">Panicum virgatum</name>
    <name type="common">Blackwell switchgrass</name>
    <dbReference type="NCBI Taxonomy" id="38727"/>
    <lineage>
        <taxon>Eukaryota</taxon>
        <taxon>Viridiplantae</taxon>
        <taxon>Streptophyta</taxon>
        <taxon>Embryophyta</taxon>
        <taxon>Tracheophyta</taxon>
        <taxon>Spermatophyta</taxon>
        <taxon>Magnoliopsida</taxon>
        <taxon>Liliopsida</taxon>
        <taxon>Poales</taxon>
        <taxon>Poaceae</taxon>
        <taxon>PACMAD clade</taxon>
        <taxon>Panicoideae</taxon>
        <taxon>Panicodae</taxon>
        <taxon>Paniceae</taxon>
        <taxon>Panicinae</taxon>
        <taxon>Panicum</taxon>
        <taxon>Panicum sect. Hiantes</taxon>
    </lineage>
</organism>
<evidence type="ECO:0000256" key="1">
    <source>
        <dbReference type="SAM" id="MobiDB-lite"/>
    </source>
</evidence>
<dbReference type="EMBL" id="CM029043">
    <property type="protein sequence ID" value="KAG2609774.1"/>
    <property type="molecule type" value="Genomic_DNA"/>
</dbReference>
<evidence type="ECO:0000313" key="3">
    <source>
        <dbReference type="Proteomes" id="UP000823388"/>
    </source>
</evidence>
<keyword evidence="3" id="KW-1185">Reference proteome</keyword>
<protein>
    <submittedName>
        <fullName evidence="2">Uncharacterized protein</fullName>
    </submittedName>
</protein>
<feature type="compositionally biased region" description="Low complexity" evidence="1">
    <location>
        <begin position="20"/>
        <end position="33"/>
    </location>
</feature>
<name>A0A8T0TLK9_PANVG</name>
<accession>A0A8T0TLK9</accession>
<reference evidence="2" key="1">
    <citation type="submission" date="2020-05" db="EMBL/GenBank/DDBJ databases">
        <title>WGS assembly of Panicum virgatum.</title>
        <authorList>
            <person name="Lovell J.T."/>
            <person name="Jenkins J."/>
            <person name="Shu S."/>
            <person name="Juenger T.E."/>
            <person name="Schmutz J."/>
        </authorList>
    </citation>
    <scope>NUCLEOTIDE SEQUENCE</scope>
    <source>
        <strain evidence="2">AP13</strain>
    </source>
</reference>
<sequence length="273" mass="29509">MSCCMSNIEISPPTRPPPSRRSSSASRARGSRAPPRRLRTLQFPGAATPAARLPPHARPRARAAPPPALLLRLRSAHPNPCSSDSWPWGASRHQIRPPRTQIQWHGRTARQLGAPAPTMGTAAMGVRHGERATSKQPVHSRARCKGRPSSLAGSDAAMLPFQASDHKQSCWNRLVRIEGTHQPASGQRRPWLTLGIPTQFKLASSRLQSVRQNAHEEVNMKIVVVSSARSALTTSTTGLPACFLFPLGGQKIDPVWSGLIWARSNSTGTGLAA</sequence>
<feature type="region of interest" description="Disordered" evidence="1">
    <location>
        <begin position="1"/>
        <end position="63"/>
    </location>
</feature>